<reference evidence="1 2" key="1">
    <citation type="submission" date="2015-08" db="EMBL/GenBank/DDBJ databases">
        <title>Next Generation Sequencing and Analysis of the Genome of Puccinia sorghi L Schw, the Causal Agent of Maize Common Rust.</title>
        <authorList>
            <person name="Rochi L."/>
            <person name="Burguener G."/>
            <person name="Darino M."/>
            <person name="Turjanski A."/>
            <person name="Kreff E."/>
            <person name="Dieguez M.J."/>
            <person name="Sacco F."/>
        </authorList>
    </citation>
    <scope>NUCLEOTIDE SEQUENCE [LARGE SCALE GENOMIC DNA]</scope>
    <source>
        <strain evidence="1 2">RO10H11247</strain>
    </source>
</reference>
<protein>
    <submittedName>
        <fullName evidence="1">Uncharacterized protein</fullName>
    </submittedName>
</protein>
<dbReference type="Proteomes" id="UP000037035">
    <property type="component" value="Unassembled WGS sequence"/>
</dbReference>
<dbReference type="AlphaFoldDB" id="A0A0L6UPP1"/>
<gene>
    <name evidence="1" type="ORF">VP01_4396g1</name>
</gene>
<proteinExistence type="predicted"/>
<dbReference type="EMBL" id="LAVV01009497">
    <property type="protein sequence ID" value="KNZ50489.1"/>
    <property type="molecule type" value="Genomic_DNA"/>
</dbReference>
<evidence type="ECO:0000313" key="2">
    <source>
        <dbReference type="Proteomes" id="UP000037035"/>
    </source>
</evidence>
<dbReference type="VEuPathDB" id="FungiDB:VP01_4396g1"/>
<name>A0A0L6UPP1_9BASI</name>
<comment type="caution">
    <text evidence="1">The sequence shown here is derived from an EMBL/GenBank/DDBJ whole genome shotgun (WGS) entry which is preliminary data.</text>
</comment>
<evidence type="ECO:0000313" key="1">
    <source>
        <dbReference type="EMBL" id="KNZ50489.1"/>
    </source>
</evidence>
<organism evidence="1 2">
    <name type="scientific">Puccinia sorghi</name>
    <dbReference type="NCBI Taxonomy" id="27349"/>
    <lineage>
        <taxon>Eukaryota</taxon>
        <taxon>Fungi</taxon>
        <taxon>Dikarya</taxon>
        <taxon>Basidiomycota</taxon>
        <taxon>Pucciniomycotina</taxon>
        <taxon>Pucciniomycetes</taxon>
        <taxon>Pucciniales</taxon>
        <taxon>Pucciniaceae</taxon>
        <taxon>Puccinia</taxon>
    </lineage>
</organism>
<accession>A0A0L6UPP1</accession>
<sequence>MSTAGTCCDHIEFLDLNTKALITGFLDHSIEKFDFFVASWIQATPWLTRIFMEGDPVIRWFLLLINLTLAPSLLQATHIVADETPCSVHYPHSAYASSSQLRQEFFTEDSHLSQKCSLIQSMPLPPYYMEQILCKTP</sequence>
<keyword evidence="2" id="KW-1185">Reference proteome</keyword>